<dbReference type="SUPFAM" id="SSF55486">
    <property type="entry name" value="Metalloproteases ('zincins'), catalytic domain"/>
    <property type="match status" value="1"/>
</dbReference>
<gene>
    <name evidence="3" type="ORF">GS399_03830</name>
</gene>
<feature type="domain" description="Peptidase M1 membrane alanine aminopeptidase" evidence="2">
    <location>
        <begin position="274"/>
        <end position="474"/>
    </location>
</feature>
<dbReference type="CDD" id="cd09603">
    <property type="entry name" value="M1_APN_like"/>
    <property type="match status" value="1"/>
</dbReference>
<dbReference type="GO" id="GO:0005615">
    <property type="term" value="C:extracellular space"/>
    <property type="evidence" value="ECO:0007669"/>
    <property type="project" value="TreeGrafter"/>
</dbReference>
<evidence type="ECO:0000313" key="3">
    <source>
        <dbReference type="EMBL" id="MXV50090.1"/>
    </source>
</evidence>
<name>A0A7K1Y6M9_9SPHI</name>
<reference evidence="3 4" key="1">
    <citation type="submission" date="2019-11" db="EMBL/GenBank/DDBJ databases">
        <title>Pedobacter sp. HMF7647 Genome sequencing and assembly.</title>
        <authorList>
            <person name="Kang H."/>
            <person name="Kim H."/>
            <person name="Joh K."/>
        </authorList>
    </citation>
    <scope>NUCLEOTIDE SEQUENCE [LARGE SCALE GENOMIC DNA]</scope>
    <source>
        <strain evidence="3 4">HMF7647</strain>
    </source>
</reference>
<dbReference type="AlphaFoldDB" id="A0A7K1Y6M9"/>
<dbReference type="InterPro" id="IPR014782">
    <property type="entry name" value="Peptidase_M1_dom"/>
</dbReference>
<evidence type="ECO:0000259" key="2">
    <source>
        <dbReference type="Pfam" id="PF01433"/>
    </source>
</evidence>
<comment type="caution">
    <text evidence="3">The sequence shown here is derived from an EMBL/GenBank/DDBJ whole genome shotgun (WGS) entry which is preliminary data.</text>
</comment>
<dbReference type="EMBL" id="WVHT01000002">
    <property type="protein sequence ID" value="MXV50090.1"/>
    <property type="molecule type" value="Genomic_DNA"/>
</dbReference>
<organism evidence="3 4">
    <name type="scientific">Hufsiella arboris</name>
    <dbReference type="NCBI Taxonomy" id="2695275"/>
    <lineage>
        <taxon>Bacteria</taxon>
        <taxon>Pseudomonadati</taxon>
        <taxon>Bacteroidota</taxon>
        <taxon>Sphingobacteriia</taxon>
        <taxon>Sphingobacteriales</taxon>
        <taxon>Sphingobacteriaceae</taxon>
        <taxon>Hufsiella</taxon>
    </lineage>
</organism>
<evidence type="ECO:0000313" key="4">
    <source>
        <dbReference type="Proteomes" id="UP000466586"/>
    </source>
</evidence>
<dbReference type="GO" id="GO:0005737">
    <property type="term" value="C:cytoplasm"/>
    <property type="evidence" value="ECO:0007669"/>
    <property type="project" value="TreeGrafter"/>
</dbReference>
<dbReference type="PANTHER" id="PTHR11533:SF174">
    <property type="entry name" value="PUROMYCIN-SENSITIVE AMINOPEPTIDASE-RELATED"/>
    <property type="match status" value="1"/>
</dbReference>
<dbReference type="InterPro" id="IPR050344">
    <property type="entry name" value="Peptidase_M1_aminopeptidases"/>
</dbReference>
<proteinExistence type="predicted"/>
<keyword evidence="4" id="KW-1185">Reference proteome</keyword>
<dbReference type="Proteomes" id="UP000466586">
    <property type="component" value="Unassembled WGS sequence"/>
</dbReference>
<feature type="signal peptide" evidence="1">
    <location>
        <begin position="1"/>
        <end position="22"/>
    </location>
</feature>
<dbReference type="GO" id="GO:0042277">
    <property type="term" value="F:peptide binding"/>
    <property type="evidence" value="ECO:0007669"/>
    <property type="project" value="TreeGrafter"/>
</dbReference>
<sequence>MKVARFLISLALLSFFKNQSQAQFLPGKNVFTHADTLRGRLSPLRACYDVNFYHLDVRFDIDNRYISGSNRIKFTAMRDFSKLQFDLFDTLKISKVIYRDKEVPYTREANAVFIMLPVSIKKGQQDEFTVFYSGYPTVTQRAPRDGGIVFSKDSLGKPFVATACEGTGASIWWPNKDHLSDEPDSMLISISVPKGLQEVSNGRLRLVTDLKDGYTRFDWFVGNPINNYNVAVNIGDFTHINDSYNGVKGKLSLDYWPLKYNEVKAKRIFSRNVKTMLQTYEHWFGPYPFYSDGYKLVETPYPAMEHQSAISYGGFLKGIPPNELKGGNDAEGWDFIIVHESAHEWFGNNITAKDLADAWIHEAFGTYAESLFLETLYGRQAGLQHIYQNRQNIANDAPVVAPYQVNQMGSGDMYAKGAVVLNMIRCIISDDEKWRGILRGLNEKFYHQTVTYENIVSYLTEKSGVDLAPMFSQYLHYKNLPLLEFVNKDGILNCRWISDVRGFTMPVLVRKKGGNYQLIRPSSNFNPVGINGVSKENVELDSLDFYVGVITD</sequence>
<feature type="chain" id="PRO_5029781041" evidence="1">
    <location>
        <begin position="23"/>
        <end position="552"/>
    </location>
</feature>
<dbReference type="Gene3D" id="2.60.40.1730">
    <property type="entry name" value="tricorn interacting facor f3 domain"/>
    <property type="match status" value="1"/>
</dbReference>
<dbReference type="InterPro" id="IPR027268">
    <property type="entry name" value="Peptidase_M4/M1_CTD_sf"/>
</dbReference>
<dbReference type="Pfam" id="PF01433">
    <property type="entry name" value="Peptidase_M1"/>
    <property type="match status" value="1"/>
</dbReference>
<dbReference type="Gene3D" id="1.10.390.10">
    <property type="entry name" value="Neutral Protease Domain 2"/>
    <property type="match status" value="1"/>
</dbReference>
<dbReference type="GO" id="GO:0008270">
    <property type="term" value="F:zinc ion binding"/>
    <property type="evidence" value="ECO:0007669"/>
    <property type="project" value="InterPro"/>
</dbReference>
<accession>A0A7K1Y6M9</accession>
<dbReference type="GO" id="GO:0043171">
    <property type="term" value="P:peptide catabolic process"/>
    <property type="evidence" value="ECO:0007669"/>
    <property type="project" value="TreeGrafter"/>
</dbReference>
<dbReference type="GO" id="GO:0016020">
    <property type="term" value="C:membrane"/>
    <property type="evidence" value="ECO:0007669"/>
    <property type="project" value="TreeGrafter"/>
</dbReference>
<keyword evidence="1" id="KW-0732">Signal</keyword>
<dbReference type="RefSeq" id="WP_160843282.1">
    <property type="nucleotide sequence ID" value="NZ_WVHT01000002.1"/>
</dbReference>
<protein>
    <submittedName>
        <fullName evidence="3">M1 family peptidase</fullName>
    </submittedName>
</protein>
<dbReference type="InterPro" id="IPR042097">
    <property type="entry name" value="Aminopeptidase_N-like_N_sf"/>
</dbReference>
<evidence type="ECO:0000256" key="1">
    <source>
        <dbReference type="SAM" id="SignalP"/>
    </source>
</evidence>
<dbReference type="PANTHER" id="PTHR11533">
    <property type="entry name" value="PROTEASE M1 ZINC METALLOPROTEASE"/>
    <property type="match status" value="1"/>
</dbReference>
<dbReference type="GO" id="GO:0070006">
    <property type="term" value="F:metalloaminopeptidase activity"/>
    <property type="evidence" value="ECO:0007669"/>
    <property type="project" value="TreeGrafter"/>
</dbReference>
<dbReference type="SUPFAM" id="SSF63737">
    <property type="entry name" value="Leukotriene A4 hydrolase N-terminal domain"/>
    <property type="match status" value="1"/>
</dbReference>